<dbReference type="Gene3D" id="3.10.450.50">
    <property type="match status" value="1"/>
</dbReference>
<dbReference type="EMBL" id="JACHEK010000007">
    <property type="protein sequence ID" value="MBB6145766.1"/>
    <property type="molecule type" value="Genomic_DNA"/>
</dbReference>
<gene>
    <name evidence="2" type="ORF">HNQ77_003727</name>
</gene>
<dbReference type="AlphaFoldDB" id="A0A841JWP4"/>
<reference evidence="2 3" key="1">
    <citation type="submission" date="2020-08" db="EMBL/GenBank/DDBJ databases">
        <title>Genomic Encyclopedia of Type Strains, Phase IV (KMG-IV): sequencing the most valuable type-strain genomes for metagenomic binning, comparative biology and taxonomic classification.</title>
        <authorList>
            <person name="Goeker M."/>
        </authorList>
    </citation>
    <scope>NUCLEOTIDE SEQUENCE [LARGE SCALE GENOMIC DNA]</scope>
    <source>
        <strain evidence="2 3">DSM 103733</strain>
    </source>
</reference>
<dbReference type="SUPFAM" id="SSF54427">
    <property type="entry name" value="NTF2-like"/>
    <property type="match status" value="1"/>
</dbReference>
<dbReference type="Pfam" id="PF12680">
    <property type="entry name" value="SnoaL_2"/>
    <property type="match status" value="1"/>
</dbReference>
<feature type="domain" description="SnoaL-like" evidence="1">
    <location>
        <begin position="20"/>
        <end position="112"/>
    </location>
</feature>
<sequence length="140" mass="15606">MSQTVTKESKAERNKALVLEAFDTLFNKRDYAAAEQYWSPNYIQHSAHIEPGREGLFNLIQGIPASLKYEAGVIVADGDFVIVHGRFSGFGAPVNWIAADILRIEDGILVEHWDVLQDEATEEQSKSKAPMFGSSFPIYS</sequence>
<evidence type="ECO:0000313" key="2">
    <source>
        <dbReference type="EMBL" id="MBB6145766.1"/>
    </source>
</evidence>
<name>A0A841JWP4_9BACT</name>
<dbReference type="InterPro" id="IPR037401">
    <property type="entry name" value="SnoaL-like"/>
</dbReference>
<evidence type="ECO:0000259" key="1">
    <source>
        <dbReference type="Pfam" id="PF12680"/>
    </source>
</evidence>
<organism evidence="2 3">
    <name type="scientific">Silvibacterium bohemicum</name>
    <dbReference type="NCBI Taxonomy" id="1577686"/>
    <lineage>
        <taxon>Bacteria</taxon>
        <taxon>Pseudomonadati</taxon>
        <taxon>Acidobacteriota</taxon>
        <taxon>Terriglobia</taxon>
        <taxon>Terriglobales</taxon>
        <taxon>Acidobacteriaceae</taxon>
        <taxon>Silvibacterium</taxon>
    </lineage>
</organism>
<keyword evidence="3" id="KW-1185">Reference proteome</keyword>
<comment type="caution">
    <text evidence="2">The sequence shown here is derived from an EMBL/GenBank/DDBJ whole genome shotgun (WGS) entry which is preliminary data.</text>
</comment>
<proteinExistence type="predicted"/>
<dbReference type="Proteomes" id="UP000538666">
    <property type="component" value="Unassembled WGS sequence"/>
</dbReference>
<protein>
    <submittedName>
        <fullName evidence="2">Putative SnoaL-like aldol condensation-catalyzing enzyme</fullName>
    </submittedName>
</protein>
<dbReference type="OrthoDB" id="9812089at2"/>
<accession>A0A841JWP4</accession>
<dbReference type="RefSeq" id="WP_050060797.1">
    <property type="nucleotide sequence ID" value="NZ_JACHEK010000007.1"/>
</dbReference>
<dbReference type="InterPro" id="IPR032710">
    <property type="entry name" value="NTF2-like_dom_sf"/>
</dbReference>
<evidence type="ECO:0000313" key="3">
    <source>
        <dbReference type="Proteomes" id="UP000538666"/>
    </source>
</evidence>